<dbReference type="SMART" id="SM00490">
    <property type="entry name" value="HELICc"/>
    <property type="match status" value="1"/>
</dbReference>
<evidence type="ECO:0000256" key="7">
    <source>
        <dbReference type="RuleBase" id="RU365068"/>
    </source>
</evidence>
<comment type="caution">
    <text evidence="11">The sequence shown here is derived from an EMBL/GenBank/DDBJ whole genome shotgun (WGS) entry which is preliminary data.</text>
</comment>
<evidence type="ECO:0000259" key="10">
    <source>
        <dbReference type="PROSITE" id="PS51194"/>
    </source>
</evidence>
<evidence type="ECO:0000313" key="12">
    <source>
        <dbReference type="Proteomes" id="UP001150062"/>
    </source>
</evidence>
<evidence type="ECO:0000256" key="2">
    <source>
        <dbReference type="ARBA" id="ARBA00022801"/>
    </source>
</evidence>
<feature type="compositionally biased region" description="Basic residues" evidence="8">
    <location>
        <begin position="576"/>
        <end position="595"/>
    </location>
</feature>
<evidence type="ECO:0000259" key="9">
    <source>
        <dbReference type="PROSITE" id="PS51192"/>
    </source>
</evidence>
<feature type="compositionally biased region" description="Low complexity" evidence="8">
    <location>
        <begin position="420"/>
        <end position="432"/>
    </location>
</feature>
<dbReference type="InterPro" id="IPR025313">
    <property type="entry name" value="SPB4-like_CTE"/>
</dbReference>
<comment type="function">
    <text evidence="7">RNA helicase.</text>
</comment>
<dbReference type="PANTHER" id="PTHR24031">
    <property type="entry name" value="RNA HELICASE"/>
    <property type="match status" value="1"/>
</dbReference>
<sequence>MASAGKWTSLKPELNTKTIAVLNAMKFPTMTPVQRTAIPLLLTNKDVAVEACTGSGKTLAFLVPSFELIARLSRPLLPHQMAILIMSPTRELAQQIYTVAKEFIKSYTSLRLHLSVGGKKMSDELKSFKKSGCNILISTPGRLVDLLKTVEFPNLIRFTRLELLILDEADRLLDFGFSLSINTILDRLPRQRRTGLFSATMSNAVEQLVRAGLRNPVYVKIKIENQNLIENKKKNKQGKQKERIIPVSLQNFFVICDPVEKISLLIKFLLSHPHEKILVFFLTCAQVDYMKKILPDLSIIKKNKPLRILSLHGKMNQKKRQIIYRQFNELKSCVLFSTDLTARGLDFPNINWVVQFDAPKKTEFFIHRIGRTARLNKPGKALIFLTRYEDSYIEYLKLKNVPIQELTEEQLLKNDHKNLIKPNNQNKNTNTNKSKDENNNDNDNDNDNGDIKNYDFSKIFQEIRKMNLSDRDVFLKGKLSFVSYLRGYKEHELKYIFRMKNIHYGRLATSFGLITAPKVKETNNVNWDGFEAMDIDENTIKFKQTFREKARQLRYQKNFEKKEQKKKEKELEKKHTENKRKRKMKRKQKASEKKKKLALEAVEKMKLAQEEWLQLAKETKALKLLKKGKITEEQYENEFENF</sequence>
<feature type="region of interest" description="Disordered" evidence="8">
    <location>
        <begin position="414"/>
        <end position="449"/>
    </location>
</feature>
<keyword evidence="3 6" id="KW-0347">Helicase</keyword>
<evidence type="ECO:0000256" key="4">
    <source>
        <dbReference type="ARBA" id="ARBA00022840"/>
    </source>
</evidence>
<keyword evidence="12" id="KW-1185">Reference proteome</keyword>
<dbReference type="PROSITE" id="PS00039">
    <property type="entry name" value="DEAD_ATP_HELICASE"/>
    <property type="match status" value="1"/>
</dbReference>
<dbReference type="SMART" id="SM00487">
    <property type="entry name" value="DEXDc"/>
    <property type="match status" value="1"/>
</dbReference>
<comment type="catalytic activity">
    <reaction evidence="7">
        <text>ATP + H2O = ADP + phosphate + H(+)</text>
        <dbReference type="Rhea" id="RHEA:13065"/>
        <dbReference type="ChEBI" id="CHEBI:15377"/>
        <dbReference type="ChEBI" id="CHEBI:15378"/>
        <dbReference type="ChEBI" id="CHEBI:30616"/>
        <dbReference type="ChEBI" id="CHEBI:43474"/>
        <dbReference type="ChEBI" id="CHEBI:456216"/>
        <dbReference type="EC" id="3.6.4.13"/>
    </reaction>
</comment>
<keyword evidence="5 7" id="KW-0694">RNA-binding</keyword>
<protein>
    <recommendedName>
        <fullName evidence="7">ATP-dependent RNA helicase</fullName>
        <ecNumber evidence="7">3.6.4.13</ecNumber>
    </recommendedName>
</protein>
<dbReference type="GO" id="GO:0004386">
    <property type="term" value="F:helicase activity"/>
    <property type="evidence" value="ECO:0007669"/>
    <property type="project" value="UniProtKB-KW"/>
</dbReference>
<proteinExistence type="inferred from homology"/>
<feature type="region of interest" description="Disordered" evidence="8">
    <location>
        <begin position="561"/>
        <end position="595"/>
    </location>
</feature>
<evidence type="ECO:0000256" key="1">
    <source>
        <dbReference type="ARBA" id="ARBA00022741"/>
    </source>
</evidence>
<feature type="domain" description="Helicase ATP-binding" evidence="9">
    <location>
        <begin position="38"/>
        <end position="219"/>
    </location>
</feature>
<evidence type="ECO:0000256" key="8">
    <source>
        <dbReference type="SAM" id="MobiDB-lite"/>
    </source>
</evidence>
<organism evidence="11 12">
    <name type="scientific">Anaeramoeba flamelloides</name>
    <dbReference type="NCBI Taxonomy" id="1746091"/>
    <lineage>
        <taxon>Eukaryota</taxon>
        <taxon>Metamonada</taxon>
        <taxon>Anaeramoebidae</taxon>
        <taxon>Anaeramoeba</taxon>
    </lineage>
</organism>
<dbReference type="InterPro" id="IPR014001">
    <property type="entry name" value="Helicase_ATP-bd"/>
</dbReference>
<evidence type="ECO:0000313" key="11">
    <source>
        <dbReference type="EMBL" id="KAJ6228659.1"/>
    </source>
</evidence>
<dbReference type="PROSITE" id="PS51194">
    <property type="entry name" value="HELICASE_CTER"/>
    <property type="match status" value="1"/>
</dbReference>
<feature type="compositionally biased region" description="Basic and acidic residues" evidence="8">
    <location>
        <begin position="561"/>
        <end position="575"/>
    </location>
</feature>
<keyword evidence="2 6" id="KW-0378">Hydrolase</keyword>
<comment type="similarity">
    <text evidence="6">Belongs to the DEAD box helicase family.</text>
</comment>
<name>A0ABQ8XBM0_9EUKA</name>
<dbReference type="SUPFAM" id="SSF52540">
    <property type="entry name" value="P-loop containing nucleoside triphosphate hydrolases"/>
    <property type="match status" value="1"/>
</dbReference>
<evidence type="ECO:0000256" key="5">
    <source>
        <dbReference type="ARBA" id="ARBA00022884"/>
    </source>
</evidence>
<evidence type="ECO:0000256" key="6">
    <source>
        <dbReference type="RuleBase" id="RU000492"/>
    </source>
</evidence>
<dbReference type="InterPro" id="IPR011545">
    <property type="entry name" value="DEAD/DEAH_box_helicase_dom"/>
</dbReference>
<dbReference type="CDD" id="cd17960">
    <property type="entry name" value="DEADc_DDX55"/>
    <property type="match status" value="1"/>
</dbReference>
<dbReference type="Pfam" id="PF00271">
    <property type="entry name" value="Helicase_C"/>
    <property type="match status" value="1"/>
</dbReference>
<accession>A0ABQ8XBM0</accession>
<dbReference type="EC" id="3.6.4.13" evidence="7"/>
<gene>
    <name evidence="11" type="ORF">M0813_08696</name>
</gene>
<dbReference type="CDD" id="cd18787">
    <property type="entry name" value="SF2_C_DEAD"/>
    <property type="match status" value="1"/>
</dbReference>
<dbReference type="Proteomes" id="UP001150062">
    <property type="component" value="Unassembled WGS sequence"/>
</dbReference>
<keyword evidence="4 6" id="KW-0067">ATP-binding</keyword>
<dbReference type="InterPro" id="IPR000629">
    <property type="entry name" value="RNA-helicase_DEAD-box_CS"/>
</dbReference>
<dbReference type="InterPro" id="IPR001650">
    <property type="entry name" value="Helicase_C-like"/>
</dbReference>
<comment type="domain">
    <text evidence="7">The Q motif is unique to and characteristic of the DEAD box family of RNA helicases and controls ATP binding and hydrolysis.</text>
</comment>
<evidence type="ECO:0000256" key="3">
    <source>
        <dbReference type="ARBA" id="ARBA00022806"/>
    </source>
</evidence>
<keyword evidence="1 6" id="KW-0547">Nucleotide-binding</keyword>
<dbReference type="PROSITE" id="PS51192">
    <property type="entry name" value="HELICASE_ATP_BIND_1"/>
    <property type="match status" value="1"/>
</dbReference>
<dbReference type="Gene3D" id="3.40.50.300">
    <property type="entry name" value="P-loop containing nucleotide triphosphate hydrolases"/>
    <property type="match status" value="2"/>
</dbReference>
<dbReference type="InterPro" id="IPR027417">
    <property type="entry name" value="P-loop_NTPase"/>
</dbReference>
<reference evidence="11" key="1">
    <citation type="submission" date="2022-08" db="EMBL/GenBank/DDBJ databases">
        <title>Novel sulfate-reducing endosymbionts in the free-living metamonad Anaeramoeba.</title>
        <authorList>
            <person name="Jerlstrom-Hultqvist J."/>
            <person name="Cepicka I."/>
            <person name="Gallot-Lavallee L."/>
            <person name="Salas-Leiva D."/>
            <person name="Curtis B.A."/>
            <person name="Zahonova K."/>
            <person name="Pipaliya S."/>
            <person name="Dacks J."/>
            <person name="Roger A.J."/>
        </authorList>
    </citation>
    <scope>NUCLEOTIDE SEQUENCE</scope>
    <source>
        <strain evidence="11">Schooner1</strain>
    </source>
</reference>
<dbReference type="SMART" id="SM01178">
    <property type="entry name" value="DUF4217"/>
    <property type="match status" value="1"/>
</dbReference>
<dbReference type="EMBL" id="JAOAOG010000326">
    <property type="protein sequence ID" value="KAJ6228659.1"/>
    <property type="molecule type" value="Genomic_DNA"/>
</dbReference>
<feature type="domain" description="Helicase C-terminal" evidence="10">
    <location>
        <begin position="261"/>
        <end position="420"/>
    </location>
</feature>
<feature type="compositionally biased region" description="Acidic residues" evidence="8">
    <location>
        <begin position="439"/>
        <end position="448"/>
    </location>
</feature>
<dbReference type="Pfam" id="PF13959">
    <property type="entry name" value="CTE_SPB4"/>
    <property type="match status" value="1"/>
</dbReference>
<dbReference type="Pfam" id="PF00270">
    <property type="entry name" value="DEAD"/>
    <property type="match status" value="1"/>
</dbReference>